<feature type="region of interest" description="Disordered" evidence="1">
    <location>
        <begin position="147"/>
        <end position="182"/>
    </location>
</feature>
<evidence type="ECO:0000256" key="1">
    <source>
        <dbReference type="SAM" id="MobiDB-lite"/>
    </source>
</evidence>
<evidence type="ECO:0000313" key="3">
    <source>
        <dbReference type="Proteomes" id="UP001605036"/>
    </source>
</evidence>
<keyword evidence="3" id="KW-1185">Reference proteome</keyword>
<reference evidence="2 3" key="1">
    <citation type="submission" date="2024-09" db="EMBL/GenBank/DDBJ databases">
        <title>Chromosome-scale assembly of Riccia fluitans.</title>
        <authorList>
            <person name="Paukszto L."/>
            <person name="Sawicki J."/>
            <person name="Karawczyk K."/>
            <person name="Piernik-Szablinska J."/>
            <person name="Szczecinska M."/>
            <person name="Mazdziarz M."/>
        </authorList>
    </citation>
    <scope>NUCLEOTIDE SEQUENCE [LARGE SCALE GENOMIC DNA]</scope>
    <source>
        <strain evidence="2">Rf_01</strain>
        <tissue evidence="2">Aerial parts of the thallus</tissue>
    </source>
</reference>
<dbReference type="Proteomes" id="UP001605036">
    <property type="component" value="Unassembled WGS sequence"/>
</dbReference>
<gene>
    <name evidence="2" type="ORF">R1flu_012542</name>
</gene>
<sequence>MCRFLSYHHLSGANLLGRFKARFPGEKLMQYKEDFEKVQLWLACKCGYKERSESGVVYVKEFHDCVEDKEPIPITRGVLCPYCGFGQAGFFEEWVEIKPKIARTVVDRKTSSVILVEHEQDSGSDKEVVKWTKERLRRRKKGVFEKKTLSPSARRDEKRKAEEKERKQRKGTENPKNVEKPEALAPVMSSYGLFELHSAIKTSGMLGLFQVAKFEAT</sequence>
<comment type="caution">
    <text evidence="2">The sequence shown here is derived from an EMBL/GenBank/DDBJ whole genome shotgun (WGS) entry which is preliminary data.</text>
</comment>
<organism evidence="2 3">
    <name type="scientific">Riccia fluitans</name>
    <dbReference type="NCBI Taxonomy" id="41844"/>
    <lineage>
        <taxon>Eukaryota</taxon>
        <taxon>Viridiplantae</taxon>
        <taxon>Streptophyta</taxon>
        <taxon>Embryophyta</taxon>
        <taxon>Marchantiophyta</taxon>
        <taxon>Marchantiopsida</taxon>
        <taxon>Marchantiidae</taxon>
        <taxon>Marchantiales</taxon>
        <taxon>Ricciaceae</taxon>
        <taxon>Riccia</taxon>
    </lineage>
</organism>
<protein>
    <submittedName>
        <fullName evidence="2">Uncharacterized protein</fullName>
    </submittedName>
</protein>
<evidence type="ECO:0000313" key="2">
    <source>
        <dbReference type="EMBL" id="KAL2644955.1"/>
    </source>
</evidence>
<proteinExistence type="predicted"/>
<dbReference type="EMBL" id="JBHFFA010000002">
    <property type="protein sequence ID" value="KAL2644955.1"/>
    <property type="molecule type" value="Genomic_DNA"/>
</dbReference>
<name>A0ABD1ZAW1_9MARC</name>
<dbReference type="AlphaFoldDB" id="A0ABD1ZAW1"/>
<accession>A0ABD1ZAW1</accession>